<dbReference type="AlphaFoldDB" id="A0A3G2R4L7"/>
<evidence type="ECO:0000313" key="4">
    <source>
        <dbReference type="Proteomes" id="UP000280960"/>
    </source>
</evidence>
<dbReference type="PANTHER" id="PTHR35794">
    <property type="entry name" value="CELL DIVISION PROTEIN DIVIVA"/>
    <property type="match status" value="1"/>
</dbReference>
<name>A0A3G2R4L7_9FIRM</name>
<dbReference type="Pfam" id="PF05103">
    <property type="entry name" value="DivIVA"/>
    <property type="match status" value="1"/>
</dbReference>
<proteinExistence type="predicted"/>
<reference evidence="3 4" key="1">
    <citation type="submission" date="2018-10" db="EMBL/GenBank/DDBJ databases">
        <authorList>
            <person name="Zhang X."/>
        </authorList>
    </citation>
    <scope>NUCLEOTIDE SEQUENCE [LARGE SCALE GENOMIC DNA]</scope>
    <source>
        <strain evidence="3 4">SK-G1</strain>
    </source>
</reference>
<feature type="coiled-coil region" evidence="1">
    <location>
        <begin position="64"/>
        <end position="91"/>
    </location>
</feature>
<dbReference type="Proteomes" id="UP000280960">
    <property type="component" value="Chromosome"/>
</dbReference>
<keyword evidence="1" id="KW-0175">Coiled coil</keyword>
<accession>A0A3G2R4L7</accession>
<feature type="coiled-coil region" evidence="1">
    <location>
        <begin position="3"/>
        <end position="37"/>
    </location>
</feature>
<dbReference type="InterPro" id="IPR007793">
    <property type="entry name" value="DivIVA_fam"/>
</dbReference>
<sequence>MDYEKIYKQNQDLKEEIKHLQEKLQEYKDMESTLKNTLILAEKTAEDTRRNALKEKEIILKEALAKAGKLVDRAEQRYVSLNNQYEELRRHFSLFKTRFSNFLQSQIEIVNSCELNEMAEDRYLFDSFRQAAAGCDEEIKKEYESDRENVDDTNVSEEAHENPDDIAAQDTSEESDSKDNESE</sequence>
<feature type="compositionally biased region" description="Basic and acidic residues" evidence="2">
    <location>
        <begin position="139"/>
        <end position="150"/>
    </location>
</feature>
<organism evidence="3 4">
    <name type="scientific">Biomaibacter acetigenes</name>
    <dbReference type="NCBI Taxonomy" id="2316383"/>
    <lineage>
        <taxon>Bacteria</taxon>
        <taxon>Bacillati</taxon>
        <taxon>Bacillota</taxon>
        <taxon>Clostridia</taxon>
        <taxon>Thermosediminibacterales</taxon>
        <taxon>Tepidanaerobacteraceae</taxon>
        <taxon>Biomaibacter</taxon>
    </lineage>
</organism>
<evidence type="ECO:0000313" key="3">
    <source>
        <dbReference type="EMBL" id="AYO30390.1"/>
    </source>
</evidence>
<evidence type="ECO:0000256" key="1">
    <source>
        <dbReference type="SAM" id="Coils"/>
    </source>
</evidence>
<dbReference type="KEGG" id="bacg:D2962_06930"/>
<dbReference type="PANTHER" id="PTHR35794:SF2">
    <property type="entry name" value="CELL DIVISION PROTEIN DIVIVA"/>
    <property type="match status" value="1"/>
</dbReference>
<feature type="region of interest" description="Disordered" evidence="2">
    <location>
        <begin position="139"/>
        <end position="183"/>
    </location>
</feature>
<keyword evidence="4" id="KW-1185">Reference proteome</keyword>
<evidence type="ECO:0000256" key="2">
    <source>
        <dbReference type="SAM" id="MobiDB-lite"/>
    </source>
</evidence>
<dbReference type="EMBL" id="CP033169">
    <property type="protein sequence ID" value="AYO30390.1"/>
    <property type="molecule type" value="Genomic_DNA"/>
</dbReference>
<protein>
    <submittedName>
        <fullName evidence="3">DivIVA domain-containing protein</fullName>
    </submittedName>
</protein>
<gene>
    <name evidence="3" type="ORF">D2962_06930</name>
</gene>